<proteinExistence type="predicted"/>
<dbReference type="SUPFAM" id="SSF52499">
    <property type="entry name" value="Isochorismatase-like hydrolases"/>
    <property type="match status" value="1"/>
</dbReference>
<keyword evidence="1" id="KW-0378">Hydrolase</keyword>
<dbReference type="Gene3D" id="3.40.50.850">
    <property type="entry name" value="Isochorismatase-like"/>
    <property type="match status" value="1"/>
</dbReference>
<comment type="caution">
    <text evidence="3">The sequence shown here is derived from an EMBL/GenBank/DDBJ whole genome shotgun (WGS) entry which is preliminary data.</text>
</comment>
<evidence type="ECO:0000256" key="1">
    <source>
        <dbReference type="ARBA" id="ARBA00022801"/>
    </source>
</evidence>
<dbReference type="CDD" id="cd00431">
    <property type="entry name" value="cysteine_hydrolases"/>
    <property type="match status" value="1"/>
</dbReference>
<name>A0ABP7K240_9ACTN</name>
<accession>A0ABP7K240</accession>
<dbReference type="PANTHER" id="PTHR43540:SF16">
    <property type="entry name" value="ISOCHORISMATASE-LIKE DOMAIN-CONTAINING PROTEIN"/>
    <property type="match status" value="1"/>
</dbReference>
<dbReference type="EMBL" id="BAAAZA010000007">
    <property type="protein sequence ID" value="GAA3863032.1"/>
    <property type="molecule type" value="Genomic_DNA"/>
</dbReference>
<feature type="domain" description="Isochorismatase-like" evidence="2">
    <location>
        <begin position="11"/>
        <end position="190"/>
    </location>
</feature>
<reference evidence="4" key="1">
    <citation type="journal article" date="2019" name="Int. J. Syst. Evol. Microbiol.">
        <title>The Global Catalogue of Microorganisms (GCM) 10K type strain sequencing project: providing services to taxonomists for standard genome sequencing and annotation.</title>
        <authorList>
            <consortium name="The Broad Institute Genomics Platform"/>
            <consortium name="The Broad Institute Genome Sequencing Center for Infectious Disease"/>
            <person name="Wu L."/>
            <person name="Ma J."/>
        </authorList>
    </citation>
    <scope>NUCLEOTIDE SEQUENCE [LARGE SCALE GENOMIC DNA]</scope>
    <source>
        <strain evidence="4">JCM 16578</strain>
    </source>
</reference>
<dbReference type="Pfam" id="PF00857">
    <property type="entry name" value="Isochorismatase"/>
    <property type="match status" value="1"/>
</dbReference>
<evidence type="ECO:0000313" key="3">
    <source>
        <dbReference type="EMBL" id="GAA3863032.1"/>
    </source>
</evidence>
<dbReference type="Proteomes" id="UP001501563">
    <property type="component" value="Unassembled WGS sequence"/>
</dbReference>
<dbReference type="InterPro" id="IPR000868">
    <property type="entry name" value="Isochorismatase-like_dom"/>
</dbReference>
<gene>
    <name evidence="3" type="ORF">GCM10022207_28580</name>
</gene>
<keyword evidence="4" id="KW-1185">Reference proteome</keyword>
<organism evidence="3 4">
    <name type="scientific">Streptomyces lannensis</name>
    <dbReference type="NCBI Taxonomy" id="766498"/>
    <lineage>
        <taxon>Bacteria</taxon>
        <taxon>Bacillati</taxon>
        <taxon>Actinomycetota</taxon>
        <taxon>Actinomycetes</taxon>
        <taxon>Kitasatosporales</taxon>
        <taxon>Streptomycetaceae</taxon>
        <taxon>Streptomyces</taxon>
    </lineage>
</organism>
<evidence type="ECO:0000313" key="4">
    <source>
        <dbReference type="Proteomes" id="UP001501563"/>
    </source>
</evidence>
<protein>
    <recommendedName>
        <fullName evidence="2">Isochorismatase-like domain-containing protein</fullName>
    </recommendedName>
</protein>
<dbReference type="PANTHER" id="PTHR43540">
    <property type="entry name" value="PEROXYUREIDOACRYLATE/UREIDOACRYLATE AMIDOHYDROLASE-RELATED"/>
    <property type="match status" value="1"/>
</dbReference>
<evidence type="ECO:0000259" key="2">
    <source>
        <dbReference type="Pfam" id="PF00857"/>
    </source>
</evidence>
<dbReference type="InterPro" id="IPR050272">
    <property type="entry name" value="Isochorismatase-like_hydrls"/>
</dbReference>
<dbReference type="InterPro" id="IPR036380">
    <property type="entry name" value="Isochorismatase-like_sf"/>
</dbReference>
<dbReference type="RefSeq" id="WP_331269241.1">
    <property type="nucleotide sequence ID" value="NZ_BAAAZA010000007.1"/>
</dbReference>
<sequence length="210" mass="22884">MSNRSYPPERTALVVVDVLNDFLAEDGKLSEQIGPMLDRLDLRAQLGRLIAGARDAGVTVFHAPHGLHADAFSGVTHLLPRFQFAVDNQVFWEGTYGAEFYPPLKPQAGDVVVGRHHMFDSFAGTDLDEQLRGHGTEKVVLAGLTSQTCIEGTGRHALEAGYHVTFLTDAVAEFTEEAHRAALDISYPTFGHEVATIDEFLTAVEPVKVA</sequence>